<dbReference type="OrthoDB" id="3778648at2759"/>
<reference evidence="1" key="1">
    <citation type="journal article" date="2020" name="Stud. Mycol.">
        <title>101 Dothideomycetes genomes: a test case for predicting lifestyles and emergence of pathogens.</title>
        <authorList>
            <person name="Haridas S."/>
            <person name="Albert R."/>
            <person name="Binder M."/>
            <person name="Bloem J."/>
            <person name="Labutti K."/>
            <person name="Salamov A."/>
            <person name="Andreopoulos B."/>
            <person name="Baker S."/>
            <person name="Barry K."/>
            <person name="Bills G."/>
            <person name="Bluhm B."/>
            <person name="Cannon C."/>
            <person name="Castanera R."/>
            <person name="Culley D."/>
            <person name="Daum C."/>
            <person name="Ezra D."/>
            <person name="Gonzalez J."/>
            <person name="Henrissat B."/>
            <person name="Kuo A."/>
            <person name="Liang C."/>
            <person name="Lipzen A."/>
            <person name="Lutzoni F."/>
            <person name="Magnuson J."/>
            <person name="Mondo S."/>
            <person name="Nolan M."/>
            <person name="Ohm R."/>
            <person name="Pangilinan J."/>
            <person name="Park H.-J."/>
            <person name="Ramirez L."/>
            <person name="Alfaro M."/>
            <person name="Sun H."/>
            <person name="Tritt A."/>
            <person name="Yoshinaga Y."/>
            <person name="Zwiers L.-H."/>
            <person name="Turgeon B."/>
            <person name="Goodwin S."/>
            <person name="Spatafora J."/>
            <person name="Crous P."/>
            <person name="Grigoriev I."/>
        </authorList>
    </citation>
    <scope>NUCLEOTIDE SEQUENCE</scope>
    <source>
        <strain evidence="1">CBS 119925</strain>
    </source>
</reference>
<evidence type="ECO:0000313" key="2">
    <source>
        <dbReference type="Proteomes" id="UP000799440"/>
    </source>
</evidence>
<organism evidence="1 2">
    <name type="scientific">Sporormia fimetaria CBS 119925</name>
    <dbReference type="NCBI Taxonomy" id="1340428"/>
    <lineage>
        <taxon>Eukaryota</taxon>
        <taxon>Fungi</taxon>
        <taxon>Dikarya</taxon>
        <taxon>Ascomycota</taxon>
        <taxon>Pezizomycotina</taxon>
        <taxon>Dothideomycetes</taxon>
        <taxon>Pleosporomycetidae</taxon>
        <taxon>Pleosporales</taxon>
        <taxon>Sporormiaceae</taxon>
        <taxon>Sporormia</taxon>
    </lineage>
</organism>
<accession>A0A6A6V2F6</accession>
<dbReference type="EMBL" id="MU006594">
    <property type="protein sequence ID" value="KAF2743780.1"/>
    <property type="molecule type" value="Genomic_DNA"/>
</dbReference>
<dbReference type="AlphaFoldDB" id="A0A6A6V2F6"/>
<evidence type="ECO:0000313" key="1">
    <source>
        <dbReference type="EMBL" id="KAF2743780.1"/>
    </source>
</evidence>
<protein>
    <submittedName>
        <fullName evidence="1">Uncharacterized protein</fullName>
    </submittedName>
</protein>
<sequence>MTRVIVRRQHHPFLEMKTMRGDGTVIRQPKERIVTRLTEENLRRHNAMFSQKDGGSPLTWVLQTKAKWCEPTAEKNVEDQDTSVEAQENGNTAQLEAALQRATVEVRKLYSGNLAFTKSPLVDSGGSRDTQPWCTKRVKGVGAQFDDVEAWELCRMAAEIAEFDNGSSMSAGGKATVGSLCASSDALSLRQLCERGGQTVGNRRNRA</sequence>
<proteinExistence type="predicted"/>
<gene>
    <name evidence="1" type="ORF">M011DRAFT_489513</name>
</gene>
<keyword evidence="2" id="KW-1185">Reference proteome</keyword>
<dbReference type="Proteomes" id="UP000799440">
    <property type="component" value="Unassembled WGS sequence"/>
</dbReference>
<name>A0A6A6V2F6_9PLEO</name>